<comment type="caution">
    <text evidence="2">The sequence shown here is derived from an EMBL/GenBank/DDBJ whole genome shotgun (WGS) entry which is preliminary data.</text>
</comment>
<organism evidence="2 3">
    <name type="scientific">Gossypium arboreum</name>
    <name type="common">Tree cotton</name>
    <name type="synonym">Gossypium nanking</name>
    <dbReference type="NCBI Taxonomy" id="29729"/>
    <lineage>
        <taxon>Eukaryota</taxon>
        <taxon>Viridiplantae</taxon>
        <taxon>Streptophyta</taxon>
        <taxon>Embryophyta</taxon>
        <taxon>Tracheophyta</taxon>
        <taxon>Spermatophyta</taxon>
        <taxon>Magnoliopsida</taxon>
        <taxon>eudicotyledons</taxon>
        <taxon>Gunneridae</taxon>
        <taxon>Pentapetalae</taxon>
        <taxon>rosids</taxon>
        <taxon>malvids</taxon>
        <taxon>Malvales</taxon>
        <taxon>Malvaceae</taxon>
        <taxon>Malvoideae</taxon>
        <taxon>Gossypium</taxon>
    </lineage>
</organism>
<dbReference type="Proteomes" id="UP001358586">
    <property type="component" value="Chromosome 9"/>
</dbReference>
<protein>
    <submittedName>
        <fullName evidence="2">Uncharacterized protein</fullName>
    </submittedName>
</protein>
<evidence type="ECO:0000313" key="3">
    <source>
        <dbReference type="Proteomes" id="UP001358586"/>
    </source>
</evidence>
<gene>
    <name evidence="2" type="ORF">PVK06_031767</name>
</gene>
<accession>A0ABR0NS09</accession>
<evidence type="ECO:0000256" key="1">
    <source>
        <dbReference type="SAM" id="MobiDB-lite"/>
    </source>
</evidence>
<keyword evidence="3" id="KW-1185">Reference proteome</keyword>
<reference evidence="2 3" key="1">
    <citation type="submission" date="2023-03" db="EMBL/GenBank/DDBJ databases">
        <title>WGS of Gossypium arboreum.</title>
        <authorList>
            <person name="Yu D."/>
        </authorList>
    </citation>
    <scope>NUCLEOTIDE SEQUENCE [LARGE SCALE GENOMIC DNA]</scope>
    <source>
        <tissue evidence="2">Leaf</tissue>
    </source>
</reference>
<feature type="region of interest" description="Disordered" evidence="1">
    <location>
        <begin position="122"/>
        <end position="151"/>
    </location>
</feature>
<evidence type="ECO:0000313" key="2">
    <source>
        <dbReference type="EMBL" id="KAK5804118.1"/>
    </source>
</evidence>
<name>A0ABR0NS09_GOSAR</name>
<proteinExistence type="predicted"/>
<sequence>MTHSSPFPLLLGLQISLVNELFRFLLHPSKAPSHSSVLYSFSFFCSSSSLPVADVGTGVEEAVVTFEGIAILTPREMNITICLTSSVDPHLEHIKNEAGVDENDDEKPAKKDQIKEVAVAAAAAASSSKESKKKSRDGKDDGKKNKRNNYYPNALKRAMTGFFYFSLAERKGSLSSTFPIENQNNLVTMRTLKNHLDRTKSLPFVK</sequence>
<dbReference type="EMBL" id="JARKNE010000009">
    <property type="protein sequence ID" value="KAK5804118.1"/>
    <property type="molecule type" value="Genomic_DNA"/>
</dbReference>